<gene>
    <name evidence="1" type="ORF">EDB81DRAFT_153781</name>
</gene>
<keyword evidence="2" id="KW-1185">Reference proteome</keyword>
<reference evidence="1" key="1">
    <citation type="journal article" date="2021" name="Nat. Commun.">
        <title>Genetic determinants of endophytism in the Arabidopsis root mycobiome.</title>
        <authorList>
            <person name="Mesny F."/>
            <person name="Miyauchi S."/>
            <person name="Thiergart T."/>
            <person name="Pickel B."/>
            <person name="Atanasova L."/>
            <person name="Karlsson M."/>
            <person name="Huettel B."/>
            <person name="Barry K.W."/>
            <person name="Haridas S."/>
            <person name="Chen C."/>
            <person name="Bauer D."/>
            <person name="Andreopoulos W."/>
            <person name="Pangilinan J."/>
            <person name="LaButti K."/>
            <person name="Riley R."/>
            <person name="Lipzen A."/>
            <person name="Clum A."/>
            <person name="Drula E."/>
            <person name="Henrissat B."/>
            <person name="Kohler A."/>
            <person name="Grigoriev I.V."/>
            <person name="Martin F.M."/>
            <person name="Hacquard S."/>
        </authorList>
    </citation>
    <scope>NUCLEOTIDE SEQUENCE</scope>
    <source>
        <strain evidence="1">MPI-CAGE-AT-0147</strain>
    </source>
</reference>
<accession>A0A9P9FNE7</accession>
<sequence length="162" mass="17915">MKSYLPIKMPSPGPFTTRKAPSLAGEMQQHLHLQRASPSLCLLKPPMKLRDWWRIRPFGGELNCPTCPEARACRWWPGKVPPAPLVSGGGTCLTYPPWQKNGQQAWKKVDARWLELGSGPSFSSKMAPAKSQARLCVGKSHVLRHFGENGLCVTSGGGREQR</sequence>
<protein>
    <submittedName>
        <fullName evidence="1">Uncharacterized protein</fullName>
    </submittedName>
</protein>
<name>A0A9P9FNE7_9HYPO</name>
<evidence type="ECO:0000313" key="2">
    <source>
        <dbReference type="Proteomes" id="UP000738349"/>
    </source>
</evidence>
<dbReference type="Proteomes" id="UP000738349">
    <property type="component" value="Unassembled WGS sequence"/>
</dbReference>
<dbReference type="AlphaFoldDB" id="A0A9P9FNE7"/>
<comment type="caution">
    <text evidence="1">The sequence shown here is derived from an EMBL/GenBank/DDBJ whole genome shotgun (WGS) entry which is preliminary data.</text>
</comment>
<evidence type="ECO:0000313" key="1">
    <source>
        <dbReference type="EMBL" id="KAH7170142.1"/>
    </source>
</evidence>
<organism evidence="1 2">
    <name type="scientific">Dactylonectria macrodidyma</name>
    <dbReference type="NCBI Taxonomy" id="307937"/>
    <lineage>
        <taxon>Eukaryota</taxon>
        <taxon>Fungi</taxon>
        <taxon>Dikarya</taxon>
        <taxon>Ascomycota</taxon>
        <taxon>Pezizomycotina</taxon>
        <taxon>Sordariomycetes</taxon>
        <taxon>Hypocreomycetidae</taxon>
        <taxon>Hypocreales</taxon>
        <taxon>Nectriaceae</taxon>
        <taxon>Dactylonectria</taxon>
    </lineage>
</organism>
<dbReference type="EMBL" id="JAGMUV010000002">
    <property type="protein sequence ID" value="KAH7170142.1"/>
    <property type="molecule type" value="Genomic_DNA"/>
</dbReference>
<proteinExistence type="predicted"/>